<protein>
    <recommendedName>
        <fullName evidence="1">Integrase catalytic domain-containing protein</fullName>
    </recommendedName>
</protein>
<name>A0A699GV53_TANCI</name>
<gene>
    <name evidence="2" type="ORF">Tci_167307</name>
</gene>
<evidence type="ECO:0000259" key="1">
    <source>
        <dbReference type="PROSITE" id="PS50994"/>
    </source>
</evidence>
<dbReference type="PROSITE" id="PS50994">
    <property type="entry name" value="INTEGRASE"/>
    <property type="match status" value="1"/>
</dbReference>
<dbReference type="SUPFAM" id="SSF53098">
    <property type="entry name" value="Ribonuclease H-like"/>
    <property type="match status" value="1"/>
</dbReference>
<dbReference type="EMBL" id="BKCJ010039886">
    <property type="protein sequence ID" value="GEV95330.1"/>
    <property type="molecule type" value="Genomic_DNA"/>
</dbReference>
<evidence type="ECO:0000313" key="2">
    <source>
        <dbReference type="EMBL" id="GEV95330.1"/>
    </source>
</evidence>
<dbReference type="InterPro" id="IPR001584">
    <property type="entry name" value="Integrase_cat-core"/>
</dbReference>
<dbReference type="PANTHER" id="PTHR42648">
    <property type="entry name" value="TRANSPOSASE, PUTATIVE-RELATED"/>
    <property type="match status" value="1"/>
</dbReference>
<dbReference type="GO" id="GO:0015074">
    <property type="term" value="P:DNA integration"/>
    <property type="evidence" value="ECO:0007669"/>
    <property type="project" value="InterPro"/>
</dbReference>
<proteinExistence type="predicted"/>
<dbReference type="InterPro" id="IPR039537">
    <property type="entry name" value="Retrotran_Ty1/copia-like"/>
</dbReference>
<reference evidence="2" key="1">
    <citation type="journal article" date="2019" name="Sci. Rep.">
        <title>Draft genome of Tanacetum cinerariifolium, the natural source of mosquito coil.</title>
        <authorList>
            <person name="Yamashiro T."/>
            <person name="Shiraishi A."/>
            <person name="Satake H."/>
            <person name="Nakayama K."/>
        </authorList>
    </citation>
    <scope>NUCLEOTIDE SEQUENCE</scope>
</reference>
<accession>A0A699GV53</accession>
<organism evidence="2">
    <name type="scientific">Tanacetum cinerariifolium</name>
    <name type="common">Dalmatian daisy</name>
    <name type="synonym">Chrysanthemum cinerariifolium</name>
    <dbReference type="NCBI Taxonomy" id="118510"/>
    <lineage>
        <taxon>Eukaryota</taxon>
        <taxon>Viridiplantae</taxon>
        <taxon>Streptophyta</taxon>
        <taxon>Embryophyta</taxon>
        <taxon>Tracheophyta</taxon>
        <taxon>Spermatophyta</taxon>
        <taxon>Magnoliopsida</taxon>
        <taxon>eudicotyledons</taxon>
        <taxon>Gunneridae</taxon>
        <taxon>Pentapetalae</taxon>
        <taxon>asterids</taxon>
        <taxon>campanulids</taxon>
        <taxon>Asterales</taxon>
        <taxon>Asteraceae</taxon>
        <taxon>Asteroideae</taxon>
        <taxon>Anthemideae</taxon>
        <taxon>Anthemidinae</taxon>
        <taxon>Tanacetum</taxon>
    </lineage>
</organism>
<feature type="domain" description="Integrase catalytic" evidence="1">
    <location>
        <begin position="150"/>
        <end position="252"/>
    </location>
</feature>
<dbReference type="GO" id="GO:0003676">
    <property type="term" value="F:nucleic acid binding"/>
    <property type="evidence" value="ECO:0007669"/>
    <property type="project" value="InterPro"/>
</dbReference>
<dbReference type="InterPro" id="IPR036397">
    <property type="entry name" value="RNaseH_sf"/>
</dbReference>
<dbReference type="InterPro" id="IPR012337">
    <property type="entry name" value="RNaseH-like_sf"/>
</dbReference>
<comment type="caution">
    <text evidence="2">The sequence shown here is derived from an EMBL/GenBank/DDBJ whole genome shotgun (WGS) entry which is preliminary data.</text>
</comment>
<sequence length="388" mass="44744">MFDEQAKKELFDTVKEFHACKQEDGQSKSAYILKIEGYFDTLERLGYVMPKELGVSLILNYLNKDYDQFVQNYNMHSMGKSIVELNAMMKLHEKGLSKKAETPAVLAIREGCGTHICNTSQGLRESRKLKHGALSLTVSREGASYFITFTDDFSRYGYVYLMKHKHEVFETFKAFQNEAEINSLTPPYTPQHNGVSERRNQTLLDMVRSMMNLTTLPKSFWGYALEFAVRILNMVPTKKVDRTPYEIWQEKALKIPKGMTGYYFYYPLENKIFIARNAKFFKNNLMVQEASGSHGPLESSGTEPQNVEVLIHRSARIPQAPDRYGFYVDVDEYELEDHDEPPNYKAALLDHESDKWLEAINIEMQSMKDNQVCVLVELPPNGQTVRSK</sequence>
<dbReference type="AlphaFoldDB" id="A0A699GV53"/>
<dbReference type="Gene3D" id="3.30.420.10">
    <property type="entry name" value="Ribonuclease H-like superfamily/Ribonuclease H"/>
    <property type="match status" value="1"/>
</dbReference>
<dbReference type="PANTHER" id="PTHR42648:SF27">
    <property type="entry name" value="RNA-DIRECTED DNA POLYMERASE"/>
    <property type="match status" value="1"/>
</dbReference>